<organism evidence="1 2">
    <name type="scientific">Portunus trituberculatus</name>
    <name type="common">Swimming crab</name>
    <name type="synonym">Neptunus trituberculatus</name>
    <dbReference type="NCBI Taxonomy" id="210409"/>
    <lineage>
        <taxon>Eukaryota</taxon>
        <taxon>Metazoa</taxon>
        <taxon>Ecdysozoa</taxon>
        <taxon>Arthropoda</taxon>
        <taxon>Crustacea</taxon>
        <taxon>Multicrustacea</taxon>
        <taxon>Malacostraca</taxon>
        <taxon>Eumalacostraca</taxon>
        <taxon>Eucarida</taxon>
        <taxon>Decapoda</taxon>
        <taxon>Pleocyemata</taxon>
        <taxon>Brachyura</taxon>
        <taxon>Eubrachyura</taxon>
        <taxon>Portunoidea</taxon>
        <taxon>Portunidae</taxon>
        <taxon>Portuninae</taxon>
        <taxon>Portunus</taxon>
    </lineage>
</organism>
<dbReference type="Proteomes" id="UP000324222">
    <property type="component" value="Unassembled WGS sequence"/>
</dbReference>
<reference evidence="1 2" key="1">
    <citation type="submission" date="2019-05" db="EMBL/GenBank/DDBJ databases">
        <title>Another draft genome of Portunus trituberculatus and its Hox gene families provides insights of decapod evolution.</title>
        <authorList>
            <person name="Jeong J.-H."/>
            <person name="Song I."/>
            <person name="Kim S."/>
            <person name="Choi T."/>
            <person name="Kim D."/>
            <person name="Ryu S."/>
            <person name="Kim W."/>
        </authorList>
    </citation>
    <scope>NUCLEOTIDE SEQUENCE [LARGE SCALE GENOMIC DNA]</scope>
    <source>
        <tissue evidence="1">Muscle</tissue>
    </source>
</reference>
<name>A0A5B7IW54_PORTR</name>
<proteinExistence type="predicted"/>
<accession>A0A5B7IW54</accession>
<keyword evidence="2" id="KW-1185">Reference proteome</keyword>
<protein>
    <submittedName>
        <fullName evidence="1">Uncharacterized protein</fullName>
    </submittedName>
</protein>
<evidence type="ECO:0000313" key="2">
    <source>
        <dbReference type="Proteomes" id="UP000324222"/>
    </source>
</evidence>
<sequence>MAQRGTNSFPPRSVGTTQFVSHYLGRRAHRAALHRPPLECSGGAVQKCCRILVRPTASSPRPTLFGHPTSQPSQPGQVLASRGLLSAQINSSKVSKVWRRGGAVVAVVLKGGRAGEGCANAHGFLGGLQHPIDSGLSSTPRQVALPHSPHYT</sequence>
<dbReference type="EMBL" id="VSRR010076814">
    <property type="protein sequence ID" value="MPC88152.1"/>
    <property type="molecule type" value="Genomic_DNA"/>
</dbReference>
<dbReference type="AlphaFoldDB" id="A0A5B7IW54"/>
<comment type="caution">
    <text evidence="1">The sequence shown here is derived from an EMBL/GenBank/DDBJ whole genome shotgun (WGS) entry which is preliminary data.</text>
</comment>
<evidence type="ECO:0000313" key="1">
    <source>
        <dbReference type="EMBL" id="MPC88152.1"/>
    </source>
</evidence>
<gene>
    <name evidence="1" type="ORF">E2C01_083046</name>
</gene>